<keyword evidence="8" id="KW-0812">Transmembrane</keyword>
<dbReference type="GO" id="GO:0000045">
    <property type="term" value="P:autophagosome assembly"/>
    <property type="evidence" value="ECO:0007669"/>
    <property type="project" value="TreeGrafter"/>
</dbReference>
<dbReference type="AlphaFoldDB" id="A0A446B6T2"/>
<dbReference type="GO" id="GO:0015031">
    <property type="term" value="P:protein transport"/>
    <property type="evidence" value="ECO:0007669"/>
    <property type="project" value="UniProtKB-KW"/>
</dbReference>
<dbReference type="GO" id="GO:0005829">
    <property type="term" value="C:cytosol"/>
    <property type="evidence" value="ECO:0007669"/>
    <property type="project" value="TreeGrafter"/>
</dbReference>
<evidence type="ECO:0000256" key="1">
    <source>
        <dbReference type="ARBA" id="ARBA00005696"/>
    </source>
</evidence>
<accession>A0A446B6T2</accession>
<comment type="similarity">
    <text evidence="1">Belongs to the ATG10 family.</text>
</comment>
<evidence type="ECO:0000256" key="6">
    <source>
        <dbReference type="ARBA" id="ARBA00023006"/>
    </source>
</evidence>
<gene>
    <name evidence="9" type="ORF">TT172_LOCUS591</name>
</gene>
<evidence type="ECO:0000256" key="2">
    <source>
        <dbReference type="ARBA" id="ARBA00021099"/>
    </source>
</evidence>
<keyword evidence="6" id="KW-0072">Autophagy</keyword>
<dbReference type="GO" id="GO:0061651">
    <property type="term" value="F:Atg12 conjugating enzyme activity"/>
    <property type="evidence" value="ECO:0007669"/>
    <property type="project" value="TreeGrafter"/>
</dbReference>
<keyword evidence="8" id="KW-1133">Transmembrane helix</keyword>
<evidence type="ECO:0000256" key="7">
    <source>
        <dbReference type="ARBA" id="ARBA00029833"/>
    </source>
</evidence>
<dbReference type="Gene3D" id="3.30.1460.50">
    <property type="match status" value="1"/>
</dbReference>
<feature type="transmembrane region" description="Helical" evidence="8">
    <location>
        <begin position="325"/>
        <end position="343"/>
    </location>
</feature>
<evidence type="ECO:0000256" key="4">
    <source>
        <dbReference type="ARBA" id="ARBA00022786"/>
    </source>
</evidence>
<sequence>MTKAAAAGRQIYIHPRPTTLSHARNNLRAFSDEAVTRPQPPGFIPVNSNVQLVDCLGWTEFKGSEINAQFKRARVFDRECKVDGETYPAIVYQFVADDSVPEVNTILDQLDFFHATGFMTVMFKGDNWAGKGMLVDFSDIVSYHTGFLWWRPSHYAALAFAEACHHLDRRYCKATLGPLRRRWRLRVCRALNTGVAGPGGGGFVLGPEYSTYLQITVVRKEGPGPAAPATVGEVRYEIHLHPTYQVPCLWFSLHDLPPGESPLHIDTVFRRLVPDQYKEGLRSSVGGIGGISIDHHPVTGVPSFFIHPCLLGEAMTRFDCSMENYLMVWLGLVGGCVGLWVPAEMALES</sequence>
<name>A0A446B6T2_9PEZI</name>
<keyword evidence="8" id="KW-0472">Membrane</keyword>
<dbReference type="GO" id="GO:0032446">
    <property type="term" value="P:protein modification by small protein conjugation"/>
    <property type="evidence" value="ECO:0007669"/>
    <property type="project" value="TreeGrafter"/>
</dbReference>
<dbReference type="EMBL" id="OUUZ01000001">
    <property type="protein sequence ID" value="SPQ18172.1"/>
    <property type="molecule type" value="Genomic_DNA"/>
</dbReference>
<evidence type="ECO:0000256" key="5">
    <source>
        <dbReference type="ARBA" id="ARBA00022927"/>
    </source>
</evidence>
<proteinExistence type="inferred from homology"/>
<keyword evidence="5" id="KW-0813">Transport</keyword>
<evidence type="ECO:0000256" key="3">
    <source>
        <dbReference type="ARBA" id="ARBA00022679"/>
    </source>
</evidence>
<dbReference type="InterPro" id="IPR007135">
    <property type="entry name" value="Atg3/Atg10"/>
</dbReference>
<organism evidence="9 10">
    <name type="scientific">Thermothielavioides terrestris</name>
    <dbReference type="NCBI Taxonomy" id="2587410"/>
    <lineage>
        <taxon>Eukaryota</taxon>
        <taxon>Fungi</taxon>
        <taxon>Dikarya</taxon>
        <taxon>Ascomycota</taxon>
        <taxon>Pezizomycotina</taxon>
        <taxon>Sordariomycetes</taxon>
        <taxon>Sordariomycetidae</taxon>
        <taxon>Sordariales</taxon>
        <taxon>Chaetomiaceae</taxon>
        <taxon>Thermothielavioides</taxon>
    </lineage>
</organism>
<dbReference type="PANTHER" id="PTHR14957:SF1">
    <property type="entry name" value="UBIQUITIN-LIKE-CONJUGATING ENZYME ATG10"/>
    <property type="match status" value="1"/>
</dbReference>
<keyword evidence="3" id="KW-0808">Transferase</keyword>
<dbReference type="Pfam" id="PF03987">
    <property type="entry name" value="Autophagy_act_C"/>
    <property type="match status" value="1"/>
</dbReference>
<evidence type="ECO:0000256" key="8">
    <source>
        <dbReference type="SAM" id="Phobius"/>
    </source>
</evidence>
<dbReference type="PANTHER" id="PTHR14957">
    <property type="entry name" value="UBIQUITIN-LIKE-CONJUGATING ENZYME ATG10"/>
    <property type="match status" value="1"/>
</dbReference>
<reference evidence="9 10" key="1">
    <citation type="submission" date="2018-04" db="EMBL/GenBank/DDBJ databases">
        <authorList>
            <person name="Huttner S."/>
            <person name="Dainat J."/>
        </authorList>
    </citation>
    <scope>NUCLEOTIDE SEQUENCE [LARGE SCALE GENOMIC DNA]</scope>
</reference>
<keyword evidence="5" id="KW-0653">Protein transport</keyword>
<evidence type="ECO:0000313" key="9">
    <source>
        <dbReference type="EMBL" id="SPQ18172.1"/>
    </source>
</evidence>
<protein>
    <recommendedName>
        <fullName evidence="2">Ubiquitin-like-conjugating enzyme ATG10</fullName>
    </recommendedName>
    <alternativeName>
        <fullName evidence="7">Autophagy-related protein 10</fullName>
    </alternativeName>
</protein>
<dbReference type="Proteomes" id="UP000289323">
    <property type="component" value="Unassembled WGS sequence"/>
</dbReference>
<dbReference type="GO" id="GO:0000422">
    <property type="term" value="P:autophagy of mitochondrion"/>
    <property type="evidence" value="ECO:0007669"/>
    <property type="project" value="TreeGrafter"/>
</dbReference>
<keyword evidence="4" id="KW-0833">Ubl conjugation pathway</keyword>
<evidence type="ECO:0000313" key="10">
    <source>
        <dbReference type="Proteomes" id="UP000289323"/>
    </source>
</evidence>